<dbReference type="GO" id="GO:0009022">
    <property type="term" value="F:tRNA nucleotidyltransferase activity"/>
    <property type="evidence" value="ECO:0007669"/>
    <property type="project" value="UniProtKB-UniRule"/>
</dbReference>
<proteinExistence type="inferred from homology"/>
<dbReference type="SUPFAM" id="SSF54211">
    <property type="entry name" value="Ribosomal protein S5 domain 2-like"/>
    <property type="match status" value="1"/>
</dbReference>
<evidence type="ECO:0000313" key="10">
    <source>
        <dbReference type="EMBL" id="KFI69663.1"/>
    </source>
</evidence>
<dbReference type="GO" id="GO:0008033">
    <property type="term" value="P:tRNA processing"/>
    <property type="evidence" value="ECO:0007669"/>
    <property type="project" value="UniProtKB-UniRule"/>
</dbReference>
<keyword evidence="4 7" id="KW-0819">tRNA processing</keyword>
<accession>A0A087BF63</accession>
<dbReference type="EMBL" id="JGZC01000008">
    <property type="protein sequence ID" value="KFI69663.1"/>
    <property type="molecule type" value="Genomic_DNA"/>
</dbReference>
<comment type="caution">
    <text evidence="10">The sequence shown here is derived from an EMBL/GenBank/DDBJ whole genome shotgun (WGS) entry which is preliminary data.</text>
</comment>
<sequence>MLGERSIVRADGRKVDELRPVRITRHFTDAPEGSVLIECGNTRVMCTATFTAGVPRWRKDSGLGWVTAEYAMLPRATAERTDRESVRGKIGGRTHEISRLIGRCLRGVADMKALGENMIQIDCDVLQADGGTRTASVTGAYVALVDALNWAEQHRHIRSAKKVLTDCVSAVSVGVISGTPMLDLPYTEDSSAMTDMNVAMTGSGTFIELQGTAEHRPFTREELGTLLDLAEKGNKELQAAQRAALAED</sequence>
<dbReference type="InterPro" id="IPR015847">
    <property type="entry name" value="ExoRNase_PH_dom2"/>
</dbReference>
<comment type="similarity">
    <text evidence="1 7">Belongs to the RNase PH family.</text>
</comment>
<feature type="domain" description="Exoribonuclease phosphorolytic" evidence="8">
    <location>
        <begin position="17"/>
        <end position="147"/>
    </location>
</feature>
<protein>
    <recommendedName>
        <fullName evidence="7">Ribonuclease PH</fullName>
        <shortName evidence="7">RNase PH</shortName>
        <ecNumber evidence="7">2.7.7.56</ecNumber>
    </recommendedName>
    <alternativeName>
        <fullName evidence="7">tRNA nucleotidyltransferase</fullName>
    </alternativeName>
</protein>
<dbReference type="NCBIfam" id="TIGR01966">
    <property type="entry name" value="RNasePH"/>
    <property type="match status" value="1"/>
</dbReference>
<evidence type="ECO:0000256" key="4">
    <source>
        <dbReference type="ARBA" id="ARBA00022694"/>
    </source>
</evidence>
<dbReference type="Proteomes" id="UP000029060">
    <property type="component" value="Unassembled WGS sequence"/>
</dbReference>
<gene>
    <name evidence="7" type="primary">rph</name>
    <name evidence="10" type="ORF">BMERY_1753</name>
</gene>
<evidence type="ECO:0000256" key="3">
    <source>
        <dbReference type="ARBA" id="ARBA00022555"/>
    </source>
</evidence>
<dbReference type="InterPro" id="IPR050080">
    <property type="entry name" value="RNase_PH"/>
</dbReference>
<comment type="catalytic activity">
    <reaction evidence="7">
        <text>tRNA(n+1) + phosphate = tRNA(n) + a ribonucleoside 5'-diphosphate</text>
        <dbReference type="Rhea" id="RHEA:10628"/>
        <dbReference type="Rhea" id="RHEA-COMP:17343"/>
        <dbReference type="Rhea" id="RHEA-COMP:17344"/>
        <dbReference type="ChEBI" id="CHEBI:43474"/>
        <dbReference type="ChEBI" id="CHEBI:57930"/>
        <dbReference type="ChEBI" id="CHEBI:173114"/>
        <dbReference type="EC" id="2.7.7.56"/>
    </reaction>
</comment>
<dbReference type="GO" id="GO:0000175">
    <property type="term" value="F:3'-5'-RNA exonuclease activity"/>
    <property type="evidence" value="ECO:0007669"/>
    <property type="project" value="UniProtKB-UniRule"/>
</dbReference>
<keyword evidence="6" id="KW-0694">RNA-binding</keyword>
<dbReference type="InterPro" id="IPR002381">
    <property type="entry name" value="RNase_PH_bac-type"/>
</dbReference>
<comment type="subunit">
    <text evidence="7">Homohexameric ring arranged as a trimer of dimers.</text>
</comment>
<evidence type="ECO:0000259" key="9">
    <source>
        <dbReference type="Pfam" id="PF03725"/>
    </source>
</evidence>
<keyword evidence="7 10" id="KW-0808">Transferase</keyword>
<feature type="binding site" evidence="7">
    <location>
        <begin position="131"/>
        <end position="133"/>
    </location>
    <ligand>
        <name>phosphate</name>
        <dbReference type="ChEBI" id="CHEBI:43474"/>
        <note>substrate</note>
    </ligand>
</feature>
<evidence type="ECO:0000256" key="5">
    <source>
        <dbReference type="ARBA" id="ARBA00022695"/>
    </source>
</evidence>
<dbReference type="GO" id="GO:0000049">
    <property type="term" value="F:tRNA binding"/>
    <property type="evidence" value="ECO:0007669"/>
    <property type="project" value="UniProtKB-UniRule"/>
</dbReference>
<feature type="binding site" evidence="7">
    <location>
        <position position="93"/>
    </location>
    <ligand>
        <name>phosphate</name>
        <dbReference type="ChEBI" id="CHEBI:43474"/>
        <note>substrate</note>
    </ligand>
</feature>
<reference evidence="10 11" key="1">
    <citation type="submission" date="2014-03" db="EMBL/GenBank/DDBJ databases">
        <title>Genomics of Bifidobacteria.</title>
        <authorList>
            <person name="Ventura M."/>
            <person name="Milani C."/>
            <person name="Lugli G.A."/>
        </authorList>
    </citation>
    <scope>NUCLEOTIDE SEQUENCE [LARGE SCALE GENOMIC DNA]</scope>
    <source>
        <strain evidence="10 11">LMG 11341</strain>
    </source>
</reference>
<dbReference type="Pfam" id="PF03725">
    <property type="entry name" value="RNase_PH_C"/>
    <property type="match status" value="1"/>
</dbReference>
<dbReference type="Gene3D" id="3.30.230.70">
    <property type="entry name" value="GHMP Kinase, N-terminal domain"/>
    <property type="match status" value="1"/>
</dbReference>
<dbReference type="InterPro" id="IPR001247">
    <property type="entry name" value="ExoRNase_PH_dom1"/>
</dbReference>
<dbReference type="eggNOG" id="COG0689">
    <property type="taxonomic scope" value="Bacteria"/>
</dbReference>
<dbReference type="Pfam" id="PF01138">
    <property type="entry name" value="RNase_PH"/>
    <property type="match status" value="1"/>
</dbReference>
<feature type="domain" description="Exoribonuclease phosphorolytic" evidence="9">
    <location>
        <begin position="167"/>
        <end position="233"/>
    </location>
</feature>
<evidence type="ECO:0000256" key="1">
    <source>
        <dbReference type="ARBA" id="ARBA00006678"/>
    </source>
</evidence>
<dbReference type="SUPFAM" id="SSF55666">
    <property type="entry name" value="Ribonuclease PH domain 2-like"/>
    <property type="match status" value="1"/>
</dbReference>
<dbReference type="PANTHER" id="PTHR11953:SF0">
    <property type="entry name" value="EXOSOME COMPLEX COMPONENT RRP41"/>
    <property type="match status" value="1"/>
</dbReference>
<dbReference type="GO" id="GO:0016075">
    <property type="term" value="P:rRNA catabolic process"/>
    <property type="evidence" value="ECO:0007669"/>
    <property type="project" value="UniProtKB-UniRule"/>
</dbReference>
<evidence type="ECO:0000259" key="8">
    <source>
        <dbReference type="Pfam" id="PF01138"/>
    </source>
</evidence>
<name>A0A087BF63_9BIFI</name>
<dbReference type="InterPro" id="IPR020568">
    <property type="entry name" value="Ribosomal_Su5_D2-typ_SF"/>
</dbReference>
<dbReference type="AlphaFoldDB" id="A0A087BF63"/>
<keyword evidence="5 7" id="KW-0548">Nucleotidyltransferase</keyword>
<dbReference type="STRING" id="78345.BMERY_1753"/>
<evidence type="ECO:0000256" key="7">
    <source>
        <dbReference type="HAMAP-Rule" id="MF_00564"/>
    </source>
</evidence>
<organism evidence="10 11">
    <name type="scientific">Bifidobacterium merycicum</name>
    <dbReference type="NCBI Taxonomy" id="78345"/>
    <lineage>
        <taxon>Bacteria</taxon>
        <taxon>Bacillati</taxon>
        <taxon>Actinomycetota</taxon>
        <taxon>Actinomycetes</taxon>
        <taxon>Bifidobacteriales</taxon>
        <taxon>Bifidobacteriaceae</taxon>
        <taxon>Bifidobacterium</taxon>
    </lineage>
</organism>
<dbReference type="InterPro" id="IPR027408">
    <property type="entry name" value="PNPase/RNase_PH_dom_sf"/>
</dbReference>
<evidence type="ECO:0000256" key="2">
    <source>
        <dbReference type="ARBA" id="ARBA00022552"/>
    </source>
</evidence>
<dbReference type="HAMAP" id="MF_00564">
    <property type="entry name" value="RNase_PH"/>
    <property type="match status" value="1"/>
</dbReference>
<dbReference type="InterPro" id="IPR018336">
    <property type="entry name" value="RNase_PH_CS"/>
</dbReference>
<dbReference type="PROSITE" id="PS01277">
    <property type="entry name" value="RIBONUCLEASE_PH"/>
    <property type="match status" value="1"/>
</dbReference>
<dbReference type="EC" id="2.7.7.56" evidence="7"/>
<evidence type="ECO:0000313" key="11">
    <source>
        <dbReference type="Proteomes" id="UP000029060"/>
    </source>
</evidence>
<dbReference type="InterPro" id="IPR036345">
    <property type="entry name" value="ExoRNase_PH_dom2_sf"/>
</dbReference>
<dbReference type="GO" id="GO:0031125">
    <property type="term" value="P:rRNA 3'-end processing"/>
    <property type="evidence" value="ECO:0007669"/>
    <property type="project" value="UniProtKB-ARBA"/>
</dbReference>
<dbReference type="CDD" id="cd11362">
    <property type="entry name" value="RNase_PH_bact"/>
    <property type="match status" value="1"/>
</dbReference>
<keyword evidence="3 7" id="KW-0820">tRNA-binding</keyword>
<dbReference type="FunFam" id="3.30.230.70:FF:000003">
    <property type="entry name" value="Ribonuclease PH"/>
    <property type="match status" value="1"/>
</dbReference>
<evidence type="ECO:0000256" key="6">
    <source>
        <dbReference type="ARBA" id="ARBA00022884"/>
    </source>
</evidence>
<keyword evidence="2 7" id="KW-0698">rRNA processing</keyword>
<keyword evidence="11" id="KW-1185">Reference proteome</keyword>
<comment type="function">
    <text evidence="7">Phosphorolytic 3'-5' exoribonuclease that plays an important role in tRNA 3'-end maturation. Removes nucleotide residues following the 3'-CCA terminus of tRNAs; can also add nucleotides to the ends of RNA molecules by using nucleoside diphosphates as substrates, but this may not be physiologically important. Probably plays a role in initiation of 16S rRNA degradation (leading to ribosome degradation) during starvation.</text>
</comment>
<dbReference type="PANTHER" id="PTHR11953">
    <property type="entry name" value="EXOSOME COMPLEX COMPONENT"/>
    <property type="match status" value="1"/>
</dbReference>